<dbReference type="STRING" id="28189.CCYN74_120006"/>
<sequence length="281" mass="32492">MFRISEKNFYKYKLLFFKILILQKKNTLKITFLGTGTSQGVPVIGSNHPVSLSKDKKDSRLRTSVLISWENTNLVIDCGPDFRQQMLTNKVNHLEAILFTHEHADHTAGIDDIRPFVYQQGDMPIYALPRVISELKKRFEYIFRTENRYLGAPSVIINEVECESFDLFGKKVIPIQVIHGELPILGYRIEDMAYITDAKTIPESEFVKLKNLDVLVLNCLREQVHPTHLNLEEALDIVEKVKPRRTFFTHISQTFGFHEEVSKRLPSNVFLAYDNLVIDIP</sequence>
<dbReference type="PANTHER" id="PTHR42663:SF6">
    <property type="entry name" value="HYDROLASE C777.06C-RELATED"/>
    <property type="match status" value="1"/>
</dbReference>
<organism evidence="2 3">
    <name type="scientific">Capnocytophaga cynodegmi</name>
    <dbReference type="NCBI Taxonomy" id="28189"/>
    <lineage>
        <taxon>Bacteria</taxon>
        <taxon>Pseudomonadati</taxon>
        <taxon>Bacteroidota</taxon>
        <taxon>Flavobacteriia</taxon>
        <taxon>Flavobacteriales</taxon>
        <taxon>Flavobacteriaceae</taxon>
        <taxon>Capnocytophaga</taxon>
    </lineage>
</organism>
<dbReference type="CDD" id="cd16279">
    <property type="entry name" value="metallo-hydrolase-like_MBL-fold"/>
    <property type="match status" value="1"/>
</dbReference>
<dbReference type="Pfam" id="PF12706">
    <property type="entry name" value="Lactamase_B_2"/>
    <property type="match status" value="1"/>
</dbReference>
<dbReference type="InterPro" id="IPR036866">
    <property type="entry name" value="RibonucZ/Hydroxyglut_hydro"/>
</dbReference>
<dbReference type="EC" id="3.1.26.11" evidence="2"/>
<reference evidence="3" key="1">
    <citation type="submission" date="2015-01" db="EMBL/GenBank/DDBJ databases">
        <authorList>
            <person name="MANFREDI Pablo"/>
        </authorList>
    </citation>
    <scope>NUCLEOTIDE SEQUENCE [LARGE SCALE GENOMIC DNA]</scope>
    <source>
        <strain evidence="3">Ccyn2B</strain>
    </source>
</reference>
<evidence type="ECO:0000313" key="3">
    <source>
        <dbReference type="Proteomes" id="UP000038055"/>
    </source>
</evidence>
<dbReference type="InterPro" id="IPR001279">
    <property type="entry name" value="Metallo-B-lactamas"/>
</dbReference>
<dbReference type="EMBL" id="CDOD01000005">
    <property type="protein sequence ID" value="CEN33012.1"/>
    <property type="molecule type" value="Genomic_DNA"/>
</dbReference>
<protein>
    <submittedName>
        <fullName evidence="2">Lipoate-protein ligase B</fullName>
        <ecNumber evidence="2">3.1.26.11</ecNumber>
    </submittedName>
</protein>
<evidence type="ECO:0000313" key="2">
    <source>
        <dbReference type="EMBL" id="CEN33012.1"/>
    </source>
</evidence>
<accession>A0A0B7H4Z6</accession>
<dbReference type="GO" id="GO:0042781">
    <property type="term" value="F:3'-tRNA processing endoribonuclease activity"/>
    <property type="evidence" value="ECO:0007669"/>
    <property type="project" value="UniProtKB-EC"/>
</dbReference>
<keyword evidence="2" id="KW-0436">Ligase</keyword>
<dbReference type="eggNOG" id="COG1235">
    <property type="taxonomic scope" value="Bacteria"/>
</dbReference>
<gene>
    <name evidence="2" type="ORF">CCYN2B_130025</name>
</gene>
<dbReference type="SMART" id="SM00849">
    <property type="entry name" value="Lactamase_B"/>
    <property type="match status" value="1"/>
</dbReference>
<dbReference type="SUPFAM" id="SSF56281">
    <property type="entry name" value="Metallo-hydrolase/oxidoreductase"/>
    <property type="match status" value="1"/>
</dbReference>
<dbReference type="GO" id="GO:0016874">
    <property type="term" value="F:ligase activity"/>
    <property type="evidence" value="ECO:0007669"/>
    <property type="project" value="UniProtKB-KW"/>
</dbReference>
<proteinExistence type="predicted"/>
<dbReference type="AlphaFoldDB" id="A0A0B7H4Z6"/>
<evidence type="ECO:0000259" key="1">
    <source>
        <dbReference type="SMART" id="SM00849"/>
    </source>
</evidence>
<dbReference type="Gene3D" id="3.60.15.10">
    <property type="entry name" value="Ribonuclease Z/Hydroxyacylglutathione hydrolase-like"/>
    <property type="match status" value="1"/>
</dbReference>
<feature type="domain" description="Metallo-beta-lactamase" evidence="1">
    <location>
        <begin position="61"/>
        <end position="228"/>
    </location>
</feature>
<name>A0A0B7H4Z6_9FLAO</name>
<keyword evidence="2" id="KW-0378">Hydrolase</keyword>
<dbReference type="Proteomes" id="UP000038055">
    <property type="component" value="Unassembled WGS sequence"/>
</dbReference>
<dbReference type="PANTHER" id="PTHR42663">
    <property type="entry name" value="HYDROLASE C777.06C-RELATED-RELATED"/>
    <property type="match status" value="1"/>
</dbReference>
<keyword evidence="3" id="KW-1185">Reference proteome</keyword>